<dbReference type="RefSeq" id="WP_100288911.1">
    <property type="nucleotide sequence ID" value="NZ_PHHA01000018.1"/>
</dbReference>
<dbReference type="Pfam" id="PF02545">
    <property type="entry name" value="Maf"/>
    <property type="match status" value="1"/>
</dbReference>
<keyword evidence="4" id="KW-0963">Cytoplasm</keyword>
<evidence type="ECO:0000256" key="1">
    <source>
        <dbReference type="ARBA" id="ARBA00001968"/>
    </source>
</evidence>
<evidence type="ECO:0000256" key="2">
    <source>
        <dbReference type="ARBA" id="ARBA00022801"/>
    </source>
</evidence>
<feature type="site" description="Important for substrate specificity" evidence="4">
    <location>
        <position position="158"/>
    </location>
</feature>
<dbReference type="PANTHER" id="PTHR43213:SF5">
    <property type="entry name" value="BIFUNCTIONAL DTTP_UTP PYROPHOSPHATASE_METHYLTRANSFERASE PROTEIN-RELATED"/>
    <property type="match status" value="1"/>
</dbReference>
<dbReference type="InterPro" id="IPR003697">
    <property type="entry name" value="Maf-like"/>
</dbReference>
<comment type="cofactor">
    <cofactor evidence="1 4">
        <name>a divalent metal cation</name>
        <dbReference type="ChEBI" id="CHEBI:60240"/>
    </cofactor>
</comment>
<comment type="caution">
    <text evidence="4">Lacks conserved residue(s) required for the propagation of feature annotation.</text>
</comment>
<gene>
    <name evidence="5" type="ORF">CVP05_07280</name>
</gene>
<keyword evidence="3 4" id="KW-0546">Nucleotide metabolism</keyword>
<reference evidence="5 6" key="1">
    <citation type="submission" date="2017-11" db="EMBL/GenBank/DDBJ databases">
        <title>Reclassification of Bisgaard taxon 7 as Conservatibacter flavescens gen. nov., sp. nov.</title>
        <authorList>
            <person name="Christensen H."/>
        </authorList>
    </citation>
    <scope>NUCLEOTIDE SEQUENCE [LARGE SCALE GENOMIC DNA]</scope>
    <source>
        <strain evidence="5 6">7_4</strain>
    </source>
</reference>
<sequence length="195" mass="21383">MNRTLYLASQSPRRWELLKNLGLTLLPLASEVDESVLPNERASDYCLRIARLKSQAAQAVKQEQQLTDYPILTADTTVSIDEQILGKPKDAQQAFAMLKQLSGRTHQVFTAVCVSFAGQHLDVVQTSEVTFKCLSHEEILAYIATKEPMDKAGAYGIQQLGGVFIEHLSGSFSGVMGLPIFETSALLKQVGISVL</sequence>
<dbReference type="Proteomes" id="UP000229329">
    <property type="component" value="Unassembled WGS sequence"/>
</dbReference>
<dbReference type="SUPFAM" id="SSF52972">
    <property type="entry name" value="ITPase-like"/>
    <property type="match status" value="1"/>
</dbReference>
<comment type="similarity">
    <text evidence="4">Belongs to the Maf family. YhdE subfamily.</text>
</comment>
<dbReference type="GO" id="GO:0009117">
    <property type="term" value="P:nucleotide metabolic process"/>
    <property type="evidence" value="ECO:0007669"/>
    <property type="project" value="UniProtKB-KW"/>
</dbReference>
<organism evidence="5 6">
    <name type="scientific">Conservatibacter flavescens</name>
    <dbReference type="NCBI Taxonomy" id="28161"/>
    <lineage>
        <taxon>Bacteria</taxon>
        <taxon>Pseudomonadati</taxon>
        <taxon>Pseudomonadota</taxon>
        <taxon>Gammaproteobacteria</taxon>
        <taxon>Pasteurellales</taxon>
        <taxon>Pasteurellaceae</taxon>
        <taxon>Conservatibacter</taxon>
    </lineage>
</organism>
<evidence type="ECO:0000313" key="5">
    <source>
        <dbReference type="EMBL" id="PJG85053.1"/>
    </source>
</evidence>
<dbReference type="InterPro" id="IPR029001">
    <property type="entry name" value="ITPase-like_fam"/>
</dbReference>
<evidence type="ECO:0000256" key="4">
    <source>
        <dbReference type="HAMAP-Rule" id="MF_00528"/>
    </source>
</evidence>
<dbReference type="GO" id="GO:0036218">
    <property type="term" value="F:dTTP diphosphatase activity"/>
    <property type="evidence" value="ECO:0007669"/>
    <property type="project" value="RHEA"/>
</dbReference>
<dbReference type="HAMAP" id="MF_00528">
    <property type="entry name" value="Maf"/>
    <property type="match status" value="1"/>
</dbReference>
<dbReference type="NCBIfam" id="TIGR00172">
    <property type="entry name" value="maf"/>
    <property type="match status" value="1"/>
</dbReference>
<dbReference type="EMBL" id="PHHA01000018">
    <property type="protein sequence ID" value="PJG85053.1"/>
    <property type="molecule type" value="Genomic_DNA"/>
</dbReference>
<evidence type="ECO:0000313" key="6">
    <source>
        <dbReference type="Proteomes" id="UP000229329"/>
    </source>
</evidence>
<accession>A0A2M8S1N6</accession>
<comment type="subcellular location">
    <subcellularLocation>
        <location evidence="4">Cytoplasm</location>
    </subcellularLocation>
</comment>
<dbReference type="EC" id="3.6.1.9" evidence="4"/>
<keyword evidence="6" id="KW-1185">Reference proteome</keyword>
<comment type="catalytic activity">
    <reaction evidence="4">
        <text>dTTP + H2O = dTMP + diphosphate + H(+)</text>
        <dbReference type="Rhea" id="RHEA:28534"/>
        <dbReference type="ChEBI" id="CHEBI:15377"/>
        <dbReference type="ChEBI" id="CHEBI:15378"/>
        <dbReference type="ChEBI" id="CHEBI:33019"/>
        <dbReference type="ChEBI" id="CHEBI:37568"/>
        <dbReference type="ChEBI" id="CHEBI:63528"/>
        <dbReference type="EC" id="3.6.1.9"/>
    </reaction>
</comment>
<dbReference type="CDD" id="cd00555">
    <property type="entry name" value="Maf"/>
    <property type="match status" value="1"/>
</dbReference>
<dbReference type="PANTHER" id="PTHR43213">
    <property type="entry name" value="BIFUNCTIONAL DTTP/UTP PYROPHOSPHATASE/METHYLTRANSFERASE PROTEIN-RELATED"/>
    <property type="match status" value="1"/>
</dbReference>
<dbReference type="AlphaFoldDB" id="A0A2M8S1N6"/>
<evidence type="ECO:0000256" key="3">
    <source>
        <dbReference type="ARBA" id="ARBA00023080"/>
    </source>
</evidence>
<dbReference type="GO" id="GO:0005737">
    <property type="term" value="C:cytoplasm"/>
    <property type="evidence" value="ECO:0007669"/>
    <property type="project" value="UniProtKB-SubCell"/>
</dbReference>
<proteinExistence type="inferred from homology"/>
<dbReference type="GO" id="GO:0036221">
    <property type="term" value="F:UTP diphosphatase activity"/>
    <property type="evidence" value="ECO:0007669"/>
    <property type="project" value="RHEA"/>
</dbReference>
<dbReference type="Gene3D" id="3.90.950.10">
    <property type="match status" value="1"/>
</dbReference>
<feature type="active site" description="Proton acceptor" evidence="4">
    <location>
        <position position="75"/>
    </location>
</feature>
<comment type="function">
    <text evidence="4">Nucleoside triphosphate pyrophosphatase that hydrolyzes dTTP and UTP. May have a dual role in cell division arrest and in preventing the incorporation of modified nucleotides into cellular nucleic acids.</text>
</comment>
<dbReference type="PIRSF" id="PIRSF006305">
    <property type="entry name" value="Maf"/>
    <property type="match status" value="1"/>
</dbReference>
<comment type="caution">
    <text evidence="5">The sequence shown here is derived from an EMBL/GenBank/DDBJ whole genome shotgun (WGS) entry which is preliminary data.</text>
</comment>
<comment type="catalytic activity">
    <reaction evidence="4">
        <text>UTP + H2O = UMP + diphosphate + H(+)</text>
        <dbReference type="Rhea" id="RHEA:29395"/>
        <dbReference type="ChEBI" id="CHEBI:15377"/>
        <dbReference type="ChEBI" id="CHEBI:15378"/>
        <dbReference type="ChEBI" id="CHEBI:33019"/>
        <dbReference type="ChEBI" id="CHEBI:46398"/>
        <dbReference type="ChEBI" id="CHEBI:57865"/>
        <dbReference type="EC" id="3.6.1.9"/>
    </reaction>
</comment>
<keyword evidence="2 4" id="KW-0378">Hydrolase</keyword>
<protein>
    <recommendedName>
        <fullName evidence="4">dTTP/UTP pyrophosphatase</fullName>
        <shortName evidence="4">dTTPase/UTPase</shortName>
        <ecNumber evidence="4">3.6.1.9</ecNumber>
    </recommendedName>
    <alternativeName>
        <fullName evidence="4">Nucleoside triphosphate pyrophosphatase</fullName>
    </alternativeName>
    <alternativeName>
        <fullName evidence="4">Nucleotide pyrophosphatase</fullName>
        <shortName evidence="4">Nucleotide PPase</shortName>
    </alternativeName>
</protein>
<feature type="site" description="Important for substrate specificity" evidence="4">
    <location>
        <position position="13"/>
    </location>
</feature>
<feature type="site" description="Important for substrate specificity" evidence="4">
    <location>
        <position position="76"/>
    </location>
</feature>
<dbReference type="OrthoDB" id="9807767at2"/>
<name>A0A2M8S1N6_9PAST</name>